<comment type="similarity">
    <text evidence="11">Belongs to the ubiquitin-conjugating enzyme family.</text>
</comment>
<evidence type="ECO:0000259" key="12">
    <source>
        <dbReference type="PROSITE" id="PS50127"/>
    </source>
</evidence>
<keyword evidence="7" id="KW-0539">Nucleus</keyword>
<dbReference type="FunFam" id="3.10.110.10:FF:000035">
    <property type="entry name" value="SUMO-conjugating enzyme ubc9"/>
    <property type="match status" value="1"/>
</dbReference>
<dbReference type="Proteomes" id="UP000717585">
    <property type="component" value="Unassembled WGS sequence"/>
</dbReference>
<keyword evidence="5 11" id="KW-0833">Ubl conjugation pathway</keyword>
<evidence type="ECO:0000256" key="4">
    <source>
        <dbReference type="ARBA" id="ARBA00022741"/>
    </source>
</evidence>
<dbReference type="OrthoDB" id="6600758at2759"/>
<comment type="pathway">
    <text evidence="2">Protein modification; protein sumoylation.</text>
</comment>
<keyword evidence="6 11" id="KW-0067">ATP-binding</keyword>
<feature type="domain" description="UBC core" evidence="12">
    <location>
        <begin position="4"/>
        <end position="158"/>
    </location>
</feature>
<evidence type="ECO:0000256" key="10">
    <source>
        <dbReference type="PROSITE-ProRule" id="PRU10133"/>
    </source>
</evidence>
<dbReference type="Pfam" id="PF00179">
    <property type="entry name" value="UQ_con"/>
    <property type="match status" value="1"/>
</dbReference>
<evidence type="ECO:0000256" key="2">
    <source>
        <dbReference type="ARBA" id="ARBA00004718"/>
    </source>
</evidence>
<dbReference type="GO" id="GO:0019787">
    <property type="term" value="F:ubiquitin-like protein transferase activity"/>
    <property type="evidence" value="ECO:0007669"/>
    <property type="project" value="UniProtKB-ARBA"/>
</dbReference>
<dbReference type="SMART" id="SM00212">
    <property type="entry name" value="UBCc"/>
    <property type="match status" value="1"/>
</dbReference>
<dbReference type="CDD" id="cd23798">
    <property type="entry name" value="UBCc_UBE2I"/>
    <property type="match status" value="1"/>
</dbReference>
<dbReference type="EMBL" id="JAHDYR010000003">
    <property type="protein sequence ID" value="KAG9397084.1"/>
    <property type="molecule type" value="Genomic_DNA"/>
</dbReference>
<keyword evidence="4 11" id="KW-0547">Nucleotide-binding</keyword>
<dbReference type="PANTHER" id="PTHR24067">
    <property type="entry name" value="UBIQUITIN-CONJUGATING ENZYME E2"/>
    <property type="match status" value="1"/>
</dbReference>
<dbReference type="AlphaFoldDB" id="A0A8J6B9P0"/>
<sequence length="167" mass="19334">MSSLARTRLNQERRLWRKDHPRGFHAKPKTKADGSGSDLFDWVCGIPGKEGTIWEGCCLRLFMQFSSDYPAKPPKCMFSPPLYHPNIYPSGTVCLSILNAEESWKPQIHVKQILQGIQELLDNPNIESPAQSPAYRDYVHDRPKYDRLVREVVRKNHVDTFDQRINL</sequence>
<dbReference type="PROSITE" id="PS50127">
    <property type="entry name" value="UBC_2"/>
    <property type="match status" value="1"/>
</dbReference>
<proteinExistence type="inferred from homology"/>
<evidence type="ECO:0000313" key="13">
    <source>
        <dbReference type="EMBL" id="KAG9397084.1"/>
    </source>
</evidence>
<dbReference type="GO" id="GO:0005524">
    <property type="term" value="F:ATP binding"/>
    <property type="evidence" value="ECO:0007669"/>
    <property type="project" value="UniProtKB-UniRule"/>
</dbReference>
<evidence type="ECO:0000256" key="9">
    <source>
        <dbReference type="ARBA" id="ARBA00044296"/>
    </source>
</evidence>
<feature type="active site" description="Glycyl thioester intermediate" evidence="10">
    <location>
        <position position="94"/>
    </location>
</feature>
<protein>
    <recommendedName>
        <fullName evidence="8">SUMO-conjugating enzyme UBC9</fullName>
    </recommendedName>
    <alternativeName>
        <fullName evidence="9">Ubiquitin carrier protein 9</fullName>
    </alternativeName>
</protein>
<dbReference type="GO" id="GO:0005634">
    <property type="term" value="C:nucleus"/>
    <property type="evidence" value="ECO:0007669"/>
    <property type="project" value="UniProtKB-SubCell"/>
</dbReference>
<comment type="subcellular location">
    <subcellularLocation>
        <location evidence="1">Nucleus</location>
    </subcellularLocation>
</comment>
<dbReference type="InterPro" id="IPR050113">
    <property type="entry name" value="Ub_conjugating_enzyme"/>
</dbReference>
<dbReference type="InterPro" id="IPR016135">
    <property type="entry name" value="UBQ-conjugating_enzyme/RWD"/>
</dbReference>
<evidence type="ECO:0000313" key="14">
    <source>
        <dbReference type="Proteomes" id="UP000717585"/>
    </source>
</evidence>
<evidence type="ECO:0000256" key="11">
    <source>
        <dbReference type="RuleBase" id="RU362109"/>
    </source>
</evidence>
<dbReference type="GO" id="GO:0005694">
    <property type="term" value="C:chromosome"/>
    <property type="evidence" value="ECO:0007669"/>
    <property type="project" value="UniProtKB-ARBA"/>
</dbReference>
<dbReference type="InterPro" id="IPR023313">
    <property type="entry name" value="UBQ-conjugating_AS"/>
</dbReference>
<evidence type="ECO:0000256" key="8">
    <source>
        <dbReference type="ARBA" id="ARBA00039165"/>
    </source>
</evidence>
<dbReference type="InterPro" id="IPR000608">
    <property type="entry name" value="UBC"/>
</dbReference>
<evidence type="ECO:0000256" key="3">
    <source>
        <dbReference type="ARBA" id="ARBA00022679"/>
    </source>
</evidence>
<comment type="caution">
    <text evidence="13">The sequence shown here is derived from an EMBL/GenBank/DDBJ whole genome shotgun (WGS) entry which is preliminary data.</text>
</comment>
<evidence type="ECO:0000256" key="7">
    <source>
        <dbReference type="ARBA" id="ARBA00023242"/>
    </source>
</evidence>
<keyword evidence="14" id="KW-1185">Reference proteome</keyword>
<gene>
    <name evidence="13" type="ORF">J8273_0992</name>
</gene>
<name>A0A8J6B9P0_9EUKA</name>
<dbReference type="PROSITE" id="PS00183">
    <property type="entry name" value="UBC_1"/>
    <property type="match status" value="1"/>
</dbReference>
<reference evidence="13" key="1">
    <citation type="submission" date="2021-05" db="EMBL/GenBank/DDBJ databases">
        <title>A free-living protist that lacks canonical eukaryotic 1 DNA replication and segregation systems.</title>
        <authorList>
            <person name="Salas-Leiva D.E."/>
            <person name="Tromer E.C."/>
            <person name="Curtis B.A."/>
            <person name="Jerlstrom-Hultqvist J."/>
            <person name="Kolisko M."/>
            <person name="Yi Z."/>
            <person name="Salas-Leiva J.S."/>
            <person name="Gallot-Lavallee L."/>
            <person name="Kops G.J.P.L."/>
            <person name="Archibald J.M."/>
            <person name="Simpson A.G.B."/>
            <person name="Roger A.J."/>
        </authorList>
    </citation>
    <scope>NUCLEOTIDE SEQUENCE</scope>
    <source>
        <strain evidence="13">BICM</strain>
    </source>
</reference>
<dbReference type="SUPFAM" id="SSF54495">
    <property type="entry name" value="UBC-like"/>
    <property type="match status" value="1"/>
</dbReference>
<evidence type="ECO:0000256" key="6">
    <source>
        <dbReference type="ARBA" id="ARBA00022840"/>
    </source>
</evidence>
<evidence type="ECO:0000256" key="1">
    <source>
        <dbReference type="ARBA" id="ARBA00004123"/>
    </source>
</evidence>
<organism evidence="13 14">
    <name type="scientific">Carpediemonas membranifera</name>
    <dbReference type="NCBI Taxonomy" id="201153"/>
    <lineage>
        <taxon>Eukaryota</taxon>
        <taxon>Metamonada</taxon>
        <taxon>Carpediemonas-like organisms</taxon>
        <taxon>Carpediemonas</taxon>
    </lineage>
</organism>
<evidence type="ECO:0000256" key="5">
    <source>
        <dbReference type="ARBA" id="ARBA00022786"/>
    </source>
</evidence>
<accession>A0A8J6B9P0</accession>
<keyword evidence="3" id="KW-0808">Transferase</keyword>
<dbReference type="Gene3D" id="3.10.110.10">
    <property type="entry name" value="Ubiquitin Conjugating Enzyme"/>
    <property type="match status" value="1"/>
</dbReference>